<evidence type="ECO:0000313" key="5">
    <source>
        <dbReference type="EMBL" id="SMG30636.1"/>
    </source>
</evidence>
<dbReference type="EMBL" id="FXBB01000015">
    <property type="protein sequence ID" value="SMG30636.1"/>
    <property type="molecule type" value="Genomic_DNA"/>
</dbReference>
<sequence length="164" mass="18347">MNSSLQSILRAREERWELRQELVKEYRKPLLSLSMVIPGPDKNRPGVLDGFIALLRAVEASLGDRILQTSQVYGEDGPSRHWVVDMAPRGLKALSVGIEEDHPLGRLADLDVLCEDGEPLGRVDIGYPPRKCLLCDRSAKECGAARVHRLEELIEEVDRILGNL</sequence>
<dbReference type="Pfam" id="PF03802">
    <property type="entry name" value="CitX"/>
    <property type="match status" value="1"/>
</dbReference>
<keyword evidence="6" id="KW-1185">Reference proteome</keyword>
<gene>
    <name evidence="5" type="ORF">SAMN06275492_11527</name>
</gene>
<organism evidence="5 6">
    <name type="scientific">Dethiosulfovibrio salsuginis</name>
    <dbReference type="NCBI Taxonomy" id="561720"/>
    <lineage>
        <taxon>Bacteria</taxon>
        <taxon>Thermotogati</taxon>
        <taxon>Synergistota</taxon>
        <taxon>Synergistia</taxon>
        <taxon>Synergistales</taxon>
        <taxon>Dethiosulfovibrionaceae</taxon>
        <taxon>Dethiosulfovibrio</taxon>
    </lineage>
</organism>
<name>A0A1X7JRC9_9BACT</name>
<dbReference type="EC" id="2.7.7.61" evidence="1"/>
<dbReference type="NCBIfam" id="TIGR03124">
    <property type="entry name" value="citrate_citX"/>
    <property type="match status" value="1"/>
</dbReference>
<reference evidence="6" key="1">
    <citation type="submission" date="2017-04" db="EMBL/GenBank/DDBJ databases">
        <authorList>
            <person name="Varghese N."/>
            <person name="Submissions S."/>
        </authorList>
    </citation>
    <scope>NUCLEOTIDE SEQUENCE [LARGE SCALE GENOMIC DNA]</scope>
    <source>
        <strain evidence="6">USBA 82</strain>
    </source>
</reference>
<dbReference type="STRING" id="561720.SAMN06275492_11527"/>
<evidence type="ECO:0000256" key="4">
    <source>
        <dbReference type="ARBA" id="ARBA00048574"/>
    </source>
</evidence>
<keyword evidence="3" id="KW-0548">Nucleotidyltransferase</keyword>
<dbReference type="InterPro" id="IPR005551">
    <property type="entry name" value="CitX"/>
</dbReference>
<evidence type="ECO:0000256" key="2">
    <source>
        <dbReference type="ARBA" id="ARBA00022679"/>
    </source>
</evidence>
<comment type="catalytic activity">
    <reaction evidence="4">
        <text>apo-[citrate lyase ACP] + 2'-(5''-triphospho-alpha-D-ribosyl)-3'-dephospho-CoA = holo-[citrate lyase ACP] + diphosphate</text>
        <dbReference type="Rhea" id="RHEA:16333"/>
        <dbReference type="Rhea" id="RHEA-COMP:10157"/>
        <dbReference type="Rhea" id="RHEA-COMP:10158"/>
        <dbReference type="ChEBI" id="CHEBI:29999"/>
        <dbReference type="ChEBI" id="CHEBI:33019"/>
        <dbReference type="ChEBI" id="CHEBI:61378"/>
        <dbReference type="ChEBI" id="CHEBI:82683"/>
        <dbReference type="EC" id="2.7.7.61"/>
    </reaction>
</comment>
<dbReference type="Proteomes" id="UP000193355">
    <property type="component" value="Unassembled WGS sequence"/>
</dbReference>
<proteinExistence type="predicted"/>
<evidence type="ECO:0000256" key="3">
    <source>
        <dbReference type="ARBA" id="ARBA00022695"/>
    </source>
</evidence>
<keyword evidence="2" id="KW-0808">Transferase</keyword>
<dbReference type="AlphaFoldDB" id="A0A1X7JRC9"/>
<protein>
    <recommendedName>
        <fullName evidence="1">citrate lyase holo-[acyl-carrier protein] synthase</fullName>
        <ecNumber evidence="1">2.7.7.61</ecNumber>
    </recommendedName>
</protein>
<accession>A0A1X7JRC9</accession>
<evidence type="ECO:0000256" key="1">
    <source>
        <dbReference type="ARBA" id="ARBA00012524"/>
    </source>
</evidence>
<dbReference type="GO" id="GO:0051191">
    <property type="term" value="P:prosthetic group biosynthetic process"/>
    <property type="evidence" value="ECO:0007669"/>
    <property type="project" value="InterPro"/>
</dbReference>
<dbReference type="GO" id="GO:0050519">
    <property type="term" value="F:holo-citrate lyase synthase activity"/>
    <property type="evidence" value="ECO:0007669"/>
    <property type="project" value="UniProtKB-EC"/>
</dbReference>
<evidence type="ECO:0000313" key="6">
    <source>
        <dbReference type="Proteomes" id="UP000193355"/>
    </source>
</evidence>
<dbReference type="RefSeq" id="WP_085544634.1">
    <property type="nucleotide sequence ID" value="NZ_FXBB01000015.1"/>
</dbReference>
<dbReference type="OrthoDB" id="3196716at2"/>